<evidence type="ECO:0000256" key="1">
    <source>
        <dbReference type="ARBA" id="ARBA00008918"/>
    </source>
</evidence>
<dbReference type="InterPro" id="IPR005031">
    <property type="entry name" value="COQ10_START"/>
</dbReference>
<dbReference type="Pfam" id="PF03364">
    <property type="entry name" value="Polyketide_cyc"/>
    <property type="match status" value="1"/>
</dbReference>
<dbReference type="Gene3D" id="3.30.530.20">
    <property type="match status" value="1"/>
</dbReference>
<dbReference type="InterPro" id="IPR044996">
    <property type="entry name" value="COQ10-like"/>
</dbReference>
<protein>
    <submittedName>
        <fullName evidence="3">Type II toxin-antitoxin system RatA family toxin</fullName>
    </submittedName>
</protein>
<dbReference type="CDD" id="cd07813">
    <property type="entry name" value="COQ10p_like"/>
    <property type="match status" value="1"/>
</dbReference>
<dbReference type="RefSeq" id="WP_068149232.1">
    <property type="nucleotide sequence ID" value="NZ_JBHSCR010000004.1"/>
</dbReference>
<dbReference type="EMBL" id="JBHSCR010000004">
    <property type="protein sequence ID" value="MFC4347640.1"/>
    <property type="molecule type" value="Genomic_DNA"/>
</dbReference>
<dbReference type="InterPro" id="IPR023393">
    <property type="entry name" value="START-like_dom_sf"/>
</dbReference>
<gene>
    <name evidence="3" type="ORF">ACFO5Q_07250</name>
</gene>
<name>A0ABV8U9U6_9PROT</name>
<comment type="caution">
    <text evidence="3">The sequence shown here is derived from an EMBL/GenBank/DDBJ whole genome shotgun (WGS) entry which is preliminary data.</text>
</comment>
<keyword evidence="4" id="KW-1185">Reference proteome</keyword>
<accession>A0ABV8U9U6</accession>
<comment type="similarity">
    <text evidence="1">Belongs to the ribosome association toxin RatA family.</text>
</comment>
<evidence type="ECO:0000259" key="2">
    <source>
        <dbReference type="Pfam" id="PF03364"/>
    </source>
</evidence>
<reference evidence="4" key="1">
    <citation type="journal article" date="2019" name="Int. J. Syst. Evol. Microbiol.">
        <title>The Global Catalogue of Microorganisms (GCM) 10K type strain sequencing project: providing services to taxonomists for standard genome sequencing and annotation.</title>
        <authorList>
            <consortium name="The Broad Institute Genomics Platform"/>
            <consortium name="The Broad Institute Genome Sequencing Center for Infectious Disease"/>
            <person name="Wu L."/>
            <person name="Ma J."/>
        </authorList>
    </citation>
    <scope>NUCLEOTIDE SEQUENCE [LARGE SCALE GENOMIC DNA]</scope>
    <source>
        <strain evidence="4">CGMCC 1.15304</strain>
    </source>
</reference>
<evidence type="ECO:0000313" key="4">
    <source>
        <dbReference type="Proteomes" id="UP001595776"/>
    </source>
</evidence>
<organism evidence="3 4">
    <name type="scientific">Kordiimonas lipolytica</name>
    <dbReference type="NCBI Taxonomy" id="1662421"/>
    <lineage>
        <taxon>Bacteria</taxon>
        <taxon>Pseudomonadati</taxon>
        <taxon>Pseudomonadota</taxon>
        <taxon>Alphaproteobacteria</taxon>
        <taxon>Kordiimonadales</taxon>
        <taxon>Kordiimonadaceae</taxon>
        <taxon>Kordiimonas</taxon>
    </lineage>
</organism>
<dbReference type="PANTHER" id="PTHR12901">
    <property type="entry name" value="SPERM PROTEIN HOMOLOG"/>
    <property type="match status" value="1"/>
</dbReference>
<feature type="domain" description="Coenzyme Q-binding protein COQ10 START" evidence="2">
    <location>
        <begin position="11"/>
        <end position="135"/>
    </location>
</feature>
<dbReference type="Proteomes" id="UP001595776">
    <property type="component" value="Unassembled WGS sequence"/>
</dbReference>
<evidence type="ECO:0000313" key="3">
    <source>
        <dbReference type="EMBL" id="MFC4347640.1"/>
    </source>
</evidence>
<dbReference type="PANTHER" id="PTHR12901:SF10">
    <property type="entry name" value="COENZYME Q-BINDING PROTEIN COQ10, MITOCHONDRIAL"/>
    <property type="match status" value="1"/>
</dbReference>
<sequence>MHHFVEKKILPYSDKQLFDLVSDVGKYPEFLPWCMGARVYNRKPDQFDADVIIGFKMFRERFTSRVTLVTNRKVDVDYIKGPMKRLYNHWRFIPQENGHCLVDFEVDFEFSSKILNQVIGPLFGEACKRMMHAFEERAAKLYGPFLEN</sequence>
<proteinExistence type="inferred from homology"/>
<dbReference type="SUPFAM" id="SSF55961">
    <property type="entry name" value="Bet v1-like"/>
    <property type="match status" value="1"/>
</dbReference>